<gene>
    <name evidence="1" type="ORF">Tci_596349</name>
</gene>
<sequence>MKDGHMTPTGSKFIRISWVAVQTEVWENASMTLSKVESESTKDFCYKRERNLLAQNLMIAVSRLQKVSQHAFEKLGMSRVPIVKQVSCQVSYPQMSQ</sequence>
<organism evidence="1">
    <name type="scientific">Tanacetum cinerariifolium</name>
    <name type="common">Dalmatian daisy</name>
    <name type="synonym">Chrysanthemum cinerariifolium</name>
    <dbReference type="NCBI Taxonomy" id="118510"/>
    <lineage>
        <taxon>Eukaryota</taxon>
        <taxon>Viridiplantae</taxon>
        <taxon>Streptophyta</taxon>
        <taxon>Embryophyta</taxon>
        <taxon>Tracheophyta</taxon>
        <taxon>Spermatophyta</taxon>
        <taxon>Magnoliopsida</taxon>
        <taxon>eudicotyledons</taxon>
        <taxon>Gunneridae</taxon>
        <taxon>Pentapetalae</taxon>
        <taxon>asterids</taxon>
        <taxon>campanulids</taxon>
        <taxon>Asterales</taxon>
        <taxon>Asteraceae</taxon>
        <taxon>Asteroideae</taxon>
        <taxon>Anthemideae</taxon>
        <taxon>Anthemidinae</taxon>
        <taxon>Tanacetum</taxon>
    </lineage>
</organism>
<reference evidence="1" key="1">
    <citation type="journal article" date="2019" name="Sci. Rep.">
        <title>Draft genome of Tanacetum cinerariifolium, the natural source of mosquito coil.</title>
        <authorList>
            <person name="Yamashiro T."/>
            <person name="Shiraishi A."/>
            <person name="Satake H."/>
            <person name="Nakayama K."/>
        </authorList>
    </citation>
    <scope>NUCLEOTIDE SEQUENCE</scope>
</reference>
<protein>
    <submittedName>
        <fullName evidence="1">Uncharacterized protein</fullName>
    </submittedName>
</protein>
<evidence type="ECO:0000313" key="1">
    <source>
        <dbReference type="EMBL" id="GFA24377.1"/>
    </source>
</evidence>
<dbReference type="AlphaFoldDB" id="A0A699JAG8"/>
<dbReference type="EMBL" id="BKCJ010391477">
    <property type="protein sequence ID" value="GFA24377.1"/>
    <property type="molecule type" value="Genomic_DNA"/>
</dbReference>
<proteinExistence type="predicted"/>
<accession>A0A699JAG8</accession>
<name>A0A699JAG8_TANCI</name>
<comment type="caution">
    <text evidence="1">The sequence shown here is derived from an EMBL/GenBank/DDBJ whole genome shotgun (WGS) entry which is preliminary data.</text>
</comment>
<feature type="non-terminal residue" evidence="1">
    <location>
        <position position="97"/>
    </location>
</feature>